<organism evidence="1 2">
    <name type="scientific">Sphagnum jensenii</name>
    <dbReference type="NCBI Taxonomy" id="128206"/>
    <lineage>
        <taxon>Eukaryota</taxon>
        <taxon>Viridiplantae</taxon>
        <taxon>Streptophyta</taxon>
        <taxon>Embryophyta</taxon>
        <taxon>Bryophyta</taxon>
        <taxon>Sphagnophytina</taxon>
        <taxon>Sphagnopsida</taxon>
        <taxon>Sphagnales</taxon>
        <taxon>Sphagnaceae</taxon>
        <taxon>Sphagnum</taxon>
    </lineage>
</organism>
<dbReference type="Proteomes" id="UP001497444">
    <property type="component" value="Chromosome 17"/>
</dbReference>
<reference evidence="1" key="1">
    <citation type="submission" date="2024-02" db="EMBL/GenBank/DDBJ databases">
        <authorList>
            <consortium name="ELIXIR-Norway"/>
            <consortium name="Elixir Norway"/>
        </authorList>
    </citation>
    <scope>NUCLEOTIDE SEQUENCE</scope>
</reference>
<sequence>MVLLRSVPYLYFSQFYRGAVSLRASSSLIGSENRGRPGDRDRDRRDRESSINLVVRIGYRLRMRAFGDVRLRGDCDGIAAAAAASHGRRFG</sequence>
<protein>
    <submittedName>
        <fullName evidence="1">Uncharacterized protein</fullName>
    </submittedName>
</protein>
<gene>
    <name evidence="1" type="ORF">CSSPJE1EN1_LOCUS11056</name>
</gene>
<dbReference type="EMBL" id="OZ020112">
    <property type="protein sequence ID" value="CAK9265578.1"/>
    <property type="molecule type" value="Genomic_DNA"/>
</dbReference>
<evidence type="ECO:0000313" key="2">
    <source>
        <dbReference type="Proteomes" id="UP001497444"/>
    </source>
</evidence>
<name>A0ABP0WFC9_9BRYO</name>
<keyword evidence="2" id="KW-1185">Reference proteome</keyword>
<proteinExistence type="predicted"/>
<accession>A0ABP0WFC9</accession>
<evidence type="ECO:0000313" key="1">
    <source>
        <dbReference type="EMBL" id="CAK9265578.1"/>
    </source>
</evidence>